<accession>D7L6U0</accession>
<name>D7L6U0_ARALL</name>
<keyword evidence="2" id="KW-0472">Membrane</keyword>
<evidence type="ECO:0000256" key="1">
    <source>
        <dbReference type="SAM" id="MobiDB-lite"/>
    </source>
</evidence>
<dbReference type="AlphaFoldDB" id="D7L6U0"/>
<dbReference type="Proteomes" id="UP000008694">
    <property type="component" value="Unassembled WGS sequence"/>
</dbReference>
<keyword evidence="4" id="KW-1185">Reference proteome</keyword>
<organism evidence="4">
    <name type="scientific">Arabidopsis lyrata subsp. lyrata</name>
    <name type="common">Lyre-leaved rock-cress</name>
    <dbReference type="NCBI Taxonomy" id="81972"/>
    <lineage>
        <taxon>Eukaryota</taxon>
        <taxon>Viridiplantae</taxon>
        <taxon>Streptophyta</taxon>
        <taxon>Embryophyta</taxon>
        <taxon>Tracheophyta</taxon>
        <taxon>Spermatophyta</taxon>
        <taxon>Magnoliopsida</taxon>
        <taxon>eudicotyledons</taxon>
        <taxon>Gunneridae</taxon>
        <taxon>Pentapetalae</taxon>
        <taxon>rosids</taxon>
        <taxon>malvids</taxon>
        <taxon>Brassicales</taxon>
        <taxon>Brassicaceae</taxon>
        <taxon>Camelineae</taxon>
        <taxon>Arabidopsis</taxon>
    </lineage>
</organism>
<proteinExistence type="predicted"/>
<feature type="transmembrane region" description="Helical" evidence="2">
    <location>
        <begin position="79"/>
        <end position="99"/>
    </location>
</feature>
<keyword evidence="2" id="KW-0812">Transmembrane</keyword>
<evidence type="ECO:0000313" key="4">
    <source>
        <dbReference type="Proteomes" id="UP000008694"/>
    </source>
</evidence>
<feature type="transmembrane region" description="Helical" evidence="2">
    <location>
        <begin position="119"/>
        <end position="137"/>
    </location>
</feature>
<evidence type="ECO:0000256" key="2">
    <source>
        <dbReference type="SAM" id="Phobius"/>
    </source>
</evidence>
<dbReference type="EMBL" id="GL348715">
    <property type="protein sequence ID" value="EFH61962.1"/>
    <property type="molecule type" value="Genomic_DNA"/>
</dbReference>
<sequence length="153" mass="17574">MARKFSPSDGSPPTLGFREEESIHATTAGANKHDEGKEIQRQRALSRYRQGVPVTGEASATTKLGFDGWKNWERKKFGACNAPSLFSATFAQIFSISYQLSNSTILLLYTARTHLHGTYFYYFYMHSLKIIMATYRLTRVRMQKYMEELHSQD</sequence>
<dbReference type="Gramene" id="scaffold_303128.1">
    <property type="protein sequence ID" value="scaffold_303128.1"/>
    <property type="gene ID" value="scaffold_303128.1"/>
</dbReference>
<feature type="region of interest" description="Disordered" evidence="1">
    <location>
        <begin position="1"/>
        <end position="20"/>
    </location>
</feature>
<reference evidence="4" key="1">
    <citation type="journal article" date="2011" name="Nat. Genet.">
        <title>The Arabidopsis lyrata genome sequence and the basis of rapid genome size change.</title>
        <authorList>
            <person name="Hu T.T."/>
            <person name="Pattyn P."/>
            <person name="Bakker E.G."/>
            <person name="Cao J."/>
            <person name="Cheng J.-F."/>
            <person name="Clark R.M."/>
            <person name="Fahlgren N."/>
            <person name="Fawcett J.A."/>
            <person name="Grimwood J."/>
            <person name="Gundlach H."/>
            <person name="Haberer G."/>
            <person name="Hollister J.D."/>
            <person name="Ossowski S."/>
            <person name="Ottilar R.P."/>
            <person name="Salamov A.A."/>
            <person name="Schneeberger K."/>
            <person name="Spannagl M."/>
            <person name="Wang X."/>
            <person name="Yang L."/>
            <person name="Nasrallah M.E."/>
            <person name="Bergelson J."/>
            <person name="Carrington J.C."/>
            <person name="Gaut B.S."/>
            <person name="Schmutz J."/>
            <person name="Mayer K.F.X."/>
            <person name="Van de Peer Y."/>
            <person name="Grigoriev I.V."/>
            <person name="Nordborg M."/>
            <person name="Weigel D."/>
            <person name="Guo Y.-L."/>
        </authorList>
    </citation>
    <scope>NUCLEOTIDE SEQUENCE [LARGE SCALE GENOMIC DNA]</scope>
    <source>
        <strain evidence="4">cv. MN47</strain>
    </source>
</reference>
<dbReference type="HOGENOM" id="CLU_1715720_0_0_1"/>
<protein>
    <submittedName>
        <fullName evidence="3">Expressed protein</fullName>
    </submittedName>
</protein>
<gene>
    <name evidence="3" type="ORF">ARALYDRAFT_899158</name>
</gene>
<keyword evidence="2" id="KW-1133">Transmembrane helix</keyword>
<evidence type="ECO:0000313" key="3">
    <source>
        <dbReference type="EMBL" id="EFH61962.1"/>
    </source>
</evidence>